<sequence>MEFTKLVSKPSFKLDLDKINYKFEAGNKNSNSCKANGNRGKHNLEYGNLCSAIYLEDNDSQIMEQLKRIEEENIRLREINEQLSRSLCISTRSISINNNNNSFQMDDVSRQSSFLSSQALTTRSVSMNPQIIKNLKITVSDIIGDRSEIALRVMLLEDEYFLGLEPISDRQSARVVLSKTPSYWSIKKIPHFWEGFSNIMSSVIKKGFLNTISYWSFLRAPPSPKKNVKKWEGITIKYKGPLKEFRGYSLAGNDDGLFVYLESEEDAYDNIFYCNFRKKKEKCADDFGDCTNDHRTNILNLLHANTRSFICIEPNIKSKGGNIMIKLSESKRNKLMFEEISASELLARQLLISAEQISQDFDLTNRNINQMASLPSFRNYEQNFQKMSSNRYFPDESLTSRTVELCSSAETQNKYKRGSLADELSNELLTQRNQSLSNFFGETNHSKYNLTDNVDFKEETSHKKSLKITDTNLGENSKICSPRIRASNIINDQLSGLEYHEVPLTRRLNVVYIPSTTAVLVHDLVDSEEELNNNIDSGKISDVEQEYFKVE</sequence>
<dbReference type="OrthoDB" id="341474at2759"/>
<organism evidence="1 2">
    <name type="scientific">Cryptosporidium meleagridis</name>
    <dbReference type="NCBI Taxonomy" id="93969"/>
    <lineage>
        <taxon>Eukaryota</taxon>
        <taxon>Sar</taxon>
        <taxon>Alveolata</taxon>
        <taxon>Apicomplexa</taxon>
        <taxon>Conoidasida</taxon>
        <taxon>Coccidia</taxon>
        <taxon>Eucoccidiorida</taxon>
        <taxon>Eimeriorina</taxon>
        <taxon>Cryptosporidiidae</taxon>
        <taxon>Cryptosporidium</taxon>
    </lineage>
</organism>
<accession>A0A2P4Z2W7</accession>
<dbReference type="EMBL" id="JIBK01000041">
    <property type="protein sequence ID" value="POM84371.1"/>
    <property type="molecule type" value="Genomic_DNA"/>
</dbReference>
<keyword evidence="2" id="KW-1185">Reference proteome</keyword>
<protein>
    <submittedName>
        <fullName evidence="1">Uncharacterized protein</fullName>
    </submittedName>
</protein>
<name>A0A2P4Z2W7_9CRYT</name>
<evidence type="ECO:0000313" key="1">
    <source>
        <dbReference type="EMBL" id="POM84371.1"/>
    </source>
</evidence>
<dbReference type="AlphaFoldDB" id="A0A2P4Z2W7"/>
<evidence type="ECO:0000313" key="2">
    <source>
        <dbReference type="Proteomes" id="UP000236928"/>
    </source>
</evidence>
<reference evidence="1 2" key="1">
    <citation type="submission" date="2014-04" db="EMBL/GenBank/DDBJ databases">
        <title>Comparative Genomics of Cryptosporidium Species.</title>
        <authorList>
            <person name="Silva J.C."/>
            <person name="Su Q."/>
            <person name="Chalmers R."/>
            <person name="Chibucos M.C."/>
            <person name="Elwin K."/>
            <person name="Godinez A."/>
            <person name="Guo F."/>
            <person name="Huynh K."/>
            <person name="Orvis J."/>
            <person name="Ott S."/>
            <person name="Sadzewicz L."/>
            <person name="Sengamalay N."/>
            <person name="Shetty A."/>
            <person name="Sun M."/>
            <person name="Tallon L."/>
            <person name="Xiao L."/>
            <person name="Zhang H."/>
            <person name="Fraser C.M."/>
            <person name="Zhu G."/>
            <person name="Kissinger J."/>
            <person name="Widmer G."/>
        </authorList>
    </citation>
    <scope>NUCLEOTIDE SEQUENCE [LARGE SCALE GENOMIC DNA]</scope>
    <source>
        <strain evidence="1 2">UKMEL1</strain>
    </source>
</reference>
<proteinExistence type="predicted"/>
<comment type="caution">
    <text evidence="1">The sequence shown here is derived from an EMBL/GenBank/DDBJ whole genome shotgun (WGS) entry which is preliminary data.</text>
</comment>
<dbReference type="VEuPathDB" id="CryptoDB:CmeUKMEL1_12060"/>
<gene>
    <name evidence="1" type="ORF">CmeUKMEL1_12060</name>
</gene>
<dbReference type="Proteomes" id="UP000236928">
    <property type="component" value="Unassembled WGS sequence"/>
</dbReference>